<keyword evidence="2" id="KW-1185">Reference proteome</keyword>
<dbReference type="GO" id="GO:0006040">
    <property type="term" value="P:amino sugar metabolic process"/>
    <property type="evidence" value="ECO:0007669"/>
    <property type="project" value="InterPro"/>
</dbReference>
<protein>
    <submittedName>
        <fullName evidence="1">Anhydro-N-acetylmuramic acid kinase</fullName>
        <ecNumber evidence="1">2.7.1.170</ecNumber>
    </submittedName>
</protein>
<dbReference type="EMBL" id="VSKK01000001">
    <property type="protein sequence ID" value="TYB79932.1"/>
    <property type="molecule type" value="Genomic_DNA"/>
</dbReference>
<reference evidence="1 2" key="1">
    <citation type="submission" date="2019-08" db="EMBL/GenBank/DDBJ databases">
        <title>Genomes of Antarctic Bizionia species.</title>
        <authorList>
            <person name="Bowman J.P."/>
        </authorList>
    </citation>
    <scope>NUCLEOTIDE SEQUENCE [LARGE SCALE GENOMIC DNA]</scope>
    <source>
        <strain evidence="1 2">ADA-4</strain>
    </source>
</reference>
<name>A0A5D0REJ4_9FLAO</name>
<evidence type="ECO:0000313" key="1">
    <source>
        <dbReference type="EMBL" id="TYB79932.1"/>
    </source>
</evidence>
<dbReference type="GO" id="GO:0005524">
    <property type="term" value="F:ATP binding"/>
    <property type="evidence" value="ECO:0007669"/>
    <property type="project" value="InterPro"/>
</dbReference>
<proteinExistence type="predicted"/>
<keyword evidence="1" id="KW-0808">Transferase</keyword>
<accession>A0A5D0REJ4</accession>
<keyword evidence="1" id="KW-0418">Kinase</keyword>
<sequence>MMNSTYKILGVMSGTSLDGVDLAYINLSYDGKWHYKFLACETIAYSMDWLIKLKNLVGVSSLELNQIDEDYTQYLGGIINTFLKKHHISELDFISSHGHTALHQPENGITVQIGNKKELAVLTNHDVICDFRLQDVQFGGQGAPLVPIGDKLLFPEFNYCVNLGGFANISTEIAGKRIAYDICPANIVLNHYVATLGLEYDDAGKIAASGNCDTNLLEELNNLEFYKKPYPKSLGLEWVEQYIFPCIDAFNLATPDILKTFSIHVAIQIGNQINKGKTLITGGGAYNVFVMEQIKEQTSTEITIPDNSLIEYKEALIFSLLGALKFRNEVNCLASVTGAKIDHSSGKMYHP</sequence>
<evidence type="ECO:0000313" key="2">
    <source>
        <dbReference type="Proteomes" id="UP000323720"/>
    </source>
</evidence>
<organism evidence="1 2">
    <name type="scientific">Bizionia myxarmorum</name>
    <dbReference type="NCBI Taxonomy" id="291186"/>
    <lineage>
        <taxon>Bacteria</taxon>
        <taxon>Pseudomonadati</taxon>
        <taxon>Bacteroidota</taxon>
        <taxon>Flavobacteriia</taxon>
        <taxon>Flavobacteriales</taxon>
        <taxon>Flavobacteriaceae</taxon>
        <taxon>Bizionia</taxon>
    </lineage>
</organism>
<dbReference type="InterPro" id="IPR005338">
    <property type="entry name" value="Anhydro_N_Ac-Mur_kinase"/>
</dbReference>
<dbReference type="GO" id="GO:0016301">
    <property type="term" value="F:kinase activity"/>
    <property type="evidence" value="ECO:0007669"/>
    <property type="project" value="UniProtKB-KW"/>
</dbReference>
<gene>
    <name evidence="1" type="ORF">ES674_06435</name>
</gene>
<dbReference type="PANTHER" id="PTHR30605:SF0">
    <property type="entry name" value="ANHYDRO-N-ACETYLMURAMIC ACID KINASE"/>
    <property type="match status" value="1"/>
</dbReference>
<dbReference type="AlphaFoldDB" id="A0A5D0REJ4"/>
<dbReference type="Proteomes" id="UP000323720">
    <property type="component" value="Unassembled WGS sequence"/>
</dbReference>
<dbReference type="EC" id="2.7.1.170" evidence="1"/>
<dbReference type="SUPFAM" id="SSF53067">
    <property type="entry name" value="Actin-like ATPase domain"/>
    <property type="match status" value="1"/>
</dbReference>
<dbReference type="InterPro" id="IPR043129">
    <property type="entry name" value="ATPase_NBD"/>
</dbReference>
<dbReference type="GO" id="GO:0016773">
    <property type="term" value="F:phosphotransferase activity, alcohol group as acceptor"/>
    <property type="evidence" value="ECO:0007669"/>
    <property type="project" value="InterPro"/>
</dbReference>
<dbReference type="GO" id="GO:0009254">
    <property type="term" value="P:peptidoglycan turnover"/>
    <property type="evidence" value="ECO:0007669"/>
    <property type="project" value="InterPro"/>
</dbReference>
<dbReference type="OrthoDB" id="9763949at2"/>
<comment type="caution">
    <text evidence="1">The sequence shown here is derived from an EMBL/GenBank/DDBJ whole genome shotgun (WGS) entry which is preliminary data.</text>
</comment>
<dbReference type="NCBIfam" id="NF007144">
    <property type="entry name" value="PRK09585.2-3"/>
    <property type="match status" value="1"/>
</dbReference>
<dbReference type="PANTHER" id="PTHR30605">
    <property type="entry name" value="ANHYDRO-N-ACETYLMURAMIC ACID KINASE"/>
    <property type="match status" value="1"/>
</dbReference>
<dbReference type="Pfam" id="PF03702">
    <property type="entry name" value="AnmK"/>
    <property type="match status" value="1"/>
</dbReference>
<dbReference type="Gene3D" id="3.30.420.40">
    <property type="match status" value="2"/>
</dbReference>